<feature type="transmembrane region" description="Helical" evidence="6">
    <location>
        <begin position="48"/>
        <end position="70"/>
    </location>
</feature>
<dbReference type="AlphaFoldDB" id="A0A4P8J2A2"/>
<dbReference type="GO" id="GO:0055085">
    <property type="term" value="P:transmembrane transport"/>
    <property type="evidence" value="ECO:0007669"/>
    <property type="project" value="InterPro"/>
</dbReference>
<accession>A0A4P8J2A2</accession>
<keyword evidence="5 6" id="KW-0472">Membrane</keyword>
<proteinExistence type="predicted"/>
<feature type="transmembrane region" description="Helical" evidence="6">
    <location>
        <begin position="20"/>
        <end position="42"/>
    </location>
</feature>
<feature type="transmembrane region" description="Helical" evidence="6">
    <location>
        <begin position="115"/>
        <end position="134"/>
    </location>
</feature>
<evidence type="ECO:0000259" key="7">
    <source>
        <dbReference type="Pfam" id="PF00324"/>
    </source>
</evidence>
<dbReference type="EMBL" id="CP040078">
    <property type="protein sequence ID" value="QCP54183.1"/>
    <property type="molecule type" value="Genomic_DNA"/>
</dbReference>
<feature type="domain" description="Amino acid permease/ SLC12A" evidence="7">
    <location>
        <begin position="13"/>
        <end position="141"/>
    </location>
</feature>
<dbReference type="Pfam" id="PF00324">
    <property type="entry name" value="AA_permease"/>
    <property type="match status" value="1"/>
</dbReference>
<evidence type="ECO:0000256" key="2">
    <source>
        <dbReference type="ARBA" id="ARBA00022448"/>
    </source>
</evidence>
<protein>
    <submittedName>
        <fullName evidence="8">Amino acid permease</fullName>
    </submittedName>
</protein>
<dbReference type="Proteomes" id="UP000298656">
    <property type="component" value="Chromosome 2"/>
</dbReference>
<keyword evidence="4 6" id="KW-1133">Transmembrane helix</keyword>
<keyword evidence="9" id="KW-1185">Reference proteome</keyword>
<feature type="transmembrane region" description="Helical" evidence="6">
    <location>
        <begin position="91"/>
        <end position="109"/>
    </location>
</feature>
<dbReference type="PANTHER" id="PTHR43495">
    <property type="entry name" value="GABA PERMEASE"/>
    <property type="match status" value="1"/>
</dbReference>
<organism evidence="8 9">
    <name type="scientific">Trinickia violacea</name>
    <dbReference type="NCBI Taxonomy" id="2571746"/>
    <lineage>
        <taxon>Bacteria</taxon>
        <taxon>Pseudomonadati</taxon>
        <taxon>Pseudomonadota</taxon>
        <taxon>Betaproteobacteria</taxon>
        <taxon>Burkholderiales</taxon>
        <taxon>Burkholderiaceae</taxon>
        <taxon>Trinickia</taxon>
    </lineage>
</organism>
<dbReference type="KEGG" id="tvl:FAZ95_34990"/>
<evidence type="ECO:0000313" key="8">
    <source>
        <dbReference type="EMBL" id="QCP54183.1"/>
    </source>
</evidence>
<evidence type="ECO:0000313" key="9">
    <source>
        <dbReference type="Proteomes" id="UP000298656"/>
    </source>
</evidence>
<dbReference type="Gene3D" id="1.20.1740.10">
    <property type="entry name" value="Amino acid/polyamine transporter I"/>
    <property type="match status" value="1"/>
</dbReference>
<evidence type="ECO:0000256" key="5">
    <source>
        <dbReference type="ARBA" id="ARBA00023136"/>
    </source>
</evidence>
<dbReference type="OrthoDB" id="5442866at2"/>
<evidence type="ECO:0000256" key="3">
    <source>
        <dbReference type="ARBA" id="ARBA00022692"/>
    </source>
</evidence>
<dbReference type="GO" id="GO:0016020">
    <property type="term" value="C:membrane"/>
    <property type="evidence" value="ECO:0007669"/>
    <property type="project" value="UniProtKB-SubCell"/>
</dbReference>
<evidence type="ECO:0000256" key="6">
    <source>
        <dbReference type="SAM" id="Phobius"/>
    </source>
</evidence>
<keyword evidence="3 6" id="KW-0812">Transmembrane</keyword>
<evidence type="ECO:0000256" key="1">
    <source>
        <dbReference type="ARBA" id="ARBA00004141"/>
    </source>
</evidence>
<evidence type="ECO:0000256" key="4">
    <source>
        <dbReference type="ARBA" id="ARBA00022989"/>
    </source>
</evidence>
<dbReference type="RefSeq" id="WP_137336951.1">
    <property type="nucleotide sequence ID" value="NZ_CP040078.1"/>
</dbReference>
<dbReference type="PANTHER" id="PTHR43495:SF5">
    <property type="entry name" value="GAMMA-AMINOBUTYRIC ACID PERMEASE"/>
    <property type="match status" value="1"/>
</dbReference>
<keyword evidence="2" id="KW-0813">Transport</keyword>
<dbReference type="InterPro" id="IPR004841">
    <property type="entry name" value="AA-permease/SLC12A_dom"/>
</dbReference>
<gene>
    <name evidence="8" type="ORF">FAZ95_34990</name>
</gene>
<name>A0A4P8J2A2_9BURK</name>
<sequence>MPIQTELDPRLKHSLKTRGVPAWGVIASTLVGYGCVVIAALWPDTVFLFLINSSGAVFLFVYLMICLSQLKLRGEWERRGVLKLRMWGHPWLPLLVTVTIVAVLVSMALDPKTQISLLQSIIALIVILASYPVFCVKGKRKQMRTATPSAANRT</sequence>
<reference evidence="8 9" key="1">
    <citation type="submission" date="2019-05" db="EMBL/GenBank/DDBJ databases">
        <title>Burkholderia sp. DHOD12, isolated from subtropical forest soil.</title>
        <authorList>
            <person name="Gao Z.-H."/>
            <person name="Qiu L.-H."/>
        </authorList>
    </citation>
    <scope>NUCLEOTIDE SEQUENCE [LARGE SCALE GENOMIC DNA]</scope>
    <source>
        <strain evidence="8 9">DHOD12</strain>
    </source>
</reference>
<comment type="subcellular location">
    <subcellularLocation>
        <location evidence="1">Membrane</location>
        <topology evidence="1">Multi-pass membrane protein</topology>
    </subcellularLocation>
</comment>